<dbReference type="Proteomes" id="UP001497457">
    <property type="component" value="Chromosome 33rd"/>
</dbReference>
<dbReference type="Pfam" id="PF01419">
    <property type="entry name" value="Jacalin"/>
    <property type="match status" value="1"/>
</dbReference>
<reference evidence="7" key="1">
    <citation type="submission" date="2024-10" db="EMBL/GenBank/DDBJ databases">
        <authorList>
            <person name="Ryan C."/>
        </authorList>
    </citation>
    <scope>NUCLEOTIDE SEQUENCE [LARGE SCALE GENOMIC DNA]</scope>
</reference>
<evidence type="ECO:0000256" key="3">
    <source>
        <dbReference type="ARBA" id="ARBA00022525"/>
    </source>
</evidence>
<dbReference type="GO" id="GO:0048046">
    <property type="term" value="C:apoplast"/>
    <property type="evidence" value="ECO:0007669"/>
    <property type="project" value="UniProtKB-SubCell"/>
</dbReference>
<comment type="subcellular location">
    <subcellularLocation>
        <location evidence="5">Secreted</location>
        <location evidence="5">Extracellular space</location>
        <location evidence="5">Apoplast</location>
    </subcellularLocation>
</comment>
<keyword evidence="3 5" id="KW-0964">Secreted</keyword>
<sequence length="330" mass="35076">MLNDLANFEVAAVAAPAEYRRFTFRDLYMRRTYWRPGANQAVVVNPSGGAAAGHCYGLGATVVHNWVIYDGSGPDAKLVARARGLHIDTTGAGLFYNTFCFMFEHGRFKGSTLQAMGVATKSDDEYSIVGGSGEFALANGVVNRVVHSREGNTDIDRLTIKGFIPVMRDSHTAATPGSSSVQSLVTKIGPWGGNGGSDADVRVPPHRLESVVIRHGVVVDAIEFSYLDQTGRKHAVGPWGGNGGNMTTIPLALGEFIRVVSGTTGMFGPFKVVTSIKLVSNLQTYGPTGHMGSQTAPTSASLFMATTESWASLADPGYMSMLLACTHVHS</sequence>
<dbReference type="GO" id="GO:0009699">
    <property type="term" value="P:phenylpropanoid biosynthetic process"/>
    <property type="evidence" value="ECO:0007669"/>
    <property type="project" value="UniProtKB-ARBA"/>
</dbReference>
<evidence type="ECO:0000256" key="5">
    <source>
        <dbReference type="RuleBase" id="RU363099"/>
    </source>
</evidence>
<comment type="function">
    <text evidence="5">Dirigent proteins impart stereoselectivity on the phenoxy radical-coupling reaction, yielding optically active lignans from two molecules of coniferyl alcohol in the biosynthesis of lignans, flavonolignans, and alkaloids and thus plays a central role in plant secondary metabolism.</text>
</comment>
<dbReference type="Gene3D" id="2.40.480.10">
    <property type="entry name" value="Allene oxide cyclase-like"/>
    <property type="match status" value="1"/>
</dbReference>
<dbReference type="GO" id="GO:0030246">
    <property type="term" value="F:carbohydrate binding"/>
    <property type="evidence" value="ECO:0007669"/>
    <property type="project" value="UniProtKB-KW"/>
</dbReference>
<evidence type="ECO:0000256" key="4">
    <source>
        <dbReference type="ARBA" id="ARBA00022734"/>
    </source>
</evidence>
<evidence type="ECO:0000259" key="6">
    <source>
        <dbReference type="PROSITE" id="PS51752"/>
    </source>
</evidence>
<feature type="domain" description="Jacalin-type lectin" evidence="6">
    <location>
        <begin position="185"/>
        <end position="330"/>
    </location>
</feature>
<dbReference type="AlphaFoldDB" id="A0ABC9DFZ0"/>
<dbReference type="EMBL" id="OZ075143">
    <property type="protein sequence ID" value="CAL5038702.1"/>
    <property type="molecule type" value="Genomic_DNA"/>
</dbReference>
<keyword evidence="5" id="KW-0052">Apoplast</keyword>
<evidence type="ECO:0000313" key="8">
    <source>
        <dbReference type="Proteomes" id="UP001497457"/>
    </source>
</evidence>
<name>A0ABC9DFZ0_9POAL</name>
<dbReference type="SUPFAM" id="SSF51101">
    <property type="entry name" value="Mannose-binding lectins"/>
    <property type="match status" value="1"/>
</dbReference>
<organism evidence="7 8">
    <name type="scientific">Urochloa decumbens</name>
    <dbReference type="NCBI Taxonomy" id="240449"/>
    <lineage>
        <taxon>Eukaryota</taxon>
        <taxon>Viridiplantae</taxon>
        <taxon>Streptophyta</taxon>
        <taxon>Embryophyta</taxon>
        <taxon>Tracheophyta</taxon>
        <taxon>Spermatophyta</taxon>
        <taxon>Magnoliopsida</taxon>
        <taxon>Liliopsida</taxon>
        <taxon>Poales</taxon>
        <taxon>Poaceae</taxon>
        <taxon>PACMAD clade</taxon>
        <taxon>Panicoideae</taxon>
        <taxon>Panicodae</taxon>
        <taxon>Paniceae</taxon>
        <taxon>Melinidinae</taxon>
        <taxon>Urochloa</taxon>
    </lineage>
</organism>
<gene>
    <name evidence="7" type="ORF">URODEC1_LOCUS85123</name>
</gene>
<evidence type="ECO:0000313" key="7">
    <source>
        <dbReference type="EMBL" id="CAL5038702.1"/>
    </source>
</evidence>
<keyword evidence="8" id="KW-1185">Reference proteome</keyword>
<dbReference type="Pfam" id="PF03018">
    <property type="entry name" value="Dirigent"/>
    <property type="match status" value="1"/>
</dbReference>
<protein>
    <recommendedName>
        <fullName evidence="5">Dirigent protein</fullName>
    </recommendedName>
</protein>
<keyword evidence="4" id="KW-0430">Lectin</keyword>
<evidence type="ECO:0000256" key="2">
    <source>
        <dbReference type="ARBA" id="ARBA00011738"/>
    </source>
</evidence>
<comment type="subunit">
    <text evidence="2 5">Homodimer.</text>
</comment>
<dbReference type="InterPro" id="IPR001229">
    <property type="entry name" value="Jacalin-like_lectin_dom"/>
</dbReference>
<dbReference type="PANTHER" id="PTHR46506">
    <property type="entry name" value="OS05G0143600 PROTEIN"/>
    <property type="match status" value="1"/>
</dbReference>
<dbReference type="Gene3D" id="2.100.10.30">
    <property type="entry name" value="Jacalin-like lectin domain"/>
    <property type="match status" value="1"/>
</dbReference>
<accession>A0ABC9DFZ0</accession>
<dbReference type="PROSITE" id="PS51752">
    <property type="entry name" value="JACALIN_LECTIN"/>
    <property type="match status" value="1"/>
</dbReference>
<proteinExistence type="inferred from homology"/>
<dbReference type="InterPro" id="IPR036404">
    <property type="entry name" value="Jacalin-like_lectin_dom_sf"/>
</dbReference>
<evidence type="ECO:0000256" key="1">
    <source>
        <dbReference type="ARBA" id="ARBA00010746"/>
    </source>
</evidence>
<dbReference type="InterPro" id="IPR004265">
    <property type="entry name" value="Dirigent"/>
</dbReference>
<dbReference type="InterPro" id="IPR044859">
    <property type="entry name" value="Allene_oxi_cyc_Dirigent"/>
</dbReference>
<comment type="similarity">
    <text evidence="1 5">Belongs to the plant dirigent protein family.</text>
</comment>